<evidence type="ECO:0000313" key="2">
    <source>
        <dbReference type="Proteomes" id="UP001154078"/>
    </source>
</evidence>
<reference evidence="1" key="1">
    <citation type="submission" date="2021-12" db="EMBL/GenBank/DDBJ databases">
        <authorList>
            <person name="King R."/>
        </authorList>
    </citation>
    <scope>NUCLEOTIDE SEQUENCE</scope>
</reference>
<dbReference type="EMBL" id="OV121139">
    <property type="protein sequence ID" value="CAH0561710.1"/>
    <property type="molecule type" value="Genomic_DNA"/>
</dbReference>
<proteinExistence type="predicted"/>
<organism evidence="1 2">
    <name type="scientific">Brassicogethes aeneus</name>
    <name type="common">Rape pollen beetle</name>
    <name type="synonym">Meligethes aeneus</name>
    <dbReference type="NCBI Taxonomy" id="1431903"/>
    <lineage>
        <taxon>Eukaryota</taxon>
        <taxon>Metazoa</taxon>
        <taxon>Ecdysozoa</taxon>
        <taxon>Arthropoda</taxon>
        <taxon>Hexapoda</taxon>
        <taxon>Insecta</taxon>
        <taxon>Pterygota</taxon>
        <taxon>Neoptera</taxon>
        <taxon>Endopterygota</taxon>
        <taxon>Coleoptera</taxon>
        <taxon>Polyphaga</taxon>
        <taxon>Cucujiformia</taxon>
        <taxon>Nitidulidae</taxon>
        <taxon>Meligethinae</taxon>
        <taxon>Brassicogethes</taxon>
    </lineage>
</organism>
<evidence type="ECO:0000313" key="1">
    <source>
        <dbReference type="EMBL" id="CAH0561710.1"/>
    </source>
</evidence>
<gene>
    <name evidence="1" type="ORF">MELIAE_LOCUS11048</name>
</gene>
<accession>A0A9P0FNQ2</accession>
<dbReference type="Proteomes" id="UP001154078">
    <property type="component" value="Chromosome 8"/>
</dbReference>
<dbReference type="OrthoDB" id="7482667at2759"/>
<dbReference type="AlphaFoldDB" id="A0A9P0FNQ2"/>
<sequence length="246" mass="27626">MHLFHQPVYAQFMLHPIHSTSKCPMSNIPEDELEISQNSQVFQKLNDLSAVAKTLDRFGVSNRAGAAIVSATLQTVGLISEDNLSNVVDSRNKIRRAREKQRNSLADVHLLSENGNFGLYFDGRKDKTLTMVDSRKKFILEEHISLVKEPGSEYMGHGCLQFKHIDWHKLIVVGSDGTVVNTGRKGGTIRYLEIKLKRPRPDKYTIATAGRCNGVFVICMRTSFRCVICSSFSMVLLVDLEAVQDL</sequence>
<protein>
    <submittedName>
        <fullName evidence="1">Uncharacterized protein</fullName>
    </submittedName>
</protein>
<name>A0A9P0FNQ2_BRAAE</name>
<keyword evidence="2" id="KW-1185">Reference proteome</keyword>